<dbReference type="Proteomes" id="UP000295176">
    <property type="component" value="Unassembled WGS sequence"/>
</dbReference>
<keyword evidence="2" id="KW-0472">Membrane</keyword>
<keyword evidence="2" id="KW-1133">Transmembrane helix</keyword>
<proteinExistence type="predicted"/>
<keyword evidence="2" id="KW-0812">Transmembrane</keyword>
<evidence type="ECO:0000256" key="1">
    <source>
        <dbReference type="SAM" id="MobiDB-lite"/>
    </source>
</evidence>
<feature type="region of interest" description="Disordered" evidence="1">
    <location>
        <begin position="74"/>
        <end position="118"/>
    </location>
</feature>
<reference evidence="3 4" key="1">
    <citation type="submission" date="2019-03" db="EMBL/GenBank/DDBJ databases">
        <title>Subsurface microbial communities from deep shales in Ohio and West Virginia, USA.</title>
        <authorList>
            <person name="Wrighton K."/>
        </authorList>
    </citation>
    <scope>NUCLEOTIDE SEQUENCE [LARGE SCALE GENOMIC DNA]</scope>
    <source>
        <strain evidence="3 4">MSL 7</strain>
    </source>
</reference>
<feature type="compositionally biased region" description="Basic and acidic residues" evidence="1">
    <location>
        <begin position="90"/>
        <end position="114"/>
    </location>
</feature>
<evidence type="ECO:0000313" key="4">
    <source>
        <dbReference type="Proteomes" id="UP000295176"/>
    </source>
</evidence>
<dbReference type="AlphaFoldDB" id="A0A4R6S5V5"/>
<organism evidence="3 4">
    <name type="scientific">Halanaerobium saccharolyticum</name>
    <dbReference type="NCBI Taxonomy" id="43595"/>
    <lineage>
        <taxon>Bacteria</taxon>
        <taxon>Bacillati</taxon>
        <taxon>Bacillota</taxon>
        <taxon>Clostridia</taxon>
        <taxon>Halanaerobiales</taxon>
        <taxon>Halanaerobiaceae</taxon>
        <taxon>Halanaerobium</taxon>
    </lineage>
</organism>
<feature type="transmembrane region" description="Helical" evidence="2">
    <location>
        <begin position="6"/>
        <end position="25"/>
    </location>
</feature>
<name>A0A4R6S5V5_9FIRM</name>
<evidence type="ECO:0000313" key="3">
    <source>
        <dbReference type="EMBL" id="TDP94723.1"/>
    </source>
</evidence>
<dbReference type="RefSeq" id="WP_133530342.1">
    <property type="nucleotide sequence ID" value="NZ_SNXX01000010.1"/>
</dbReference>
<evidence type="ECO:0000256" key="2">
    <source>
        <dbReference type="SAM" id="Phobius"/>
    </source>
</evidence>
<comment type="caution">
    <text evidence="3">The sequence shown here is derived from an EMBL/GenBank/DDBJ whole genome shotgun (WGS) entry which is preliminary data.</text>
</comment>
<feature type="compositionally biased region" description="Basic and acidic residues" evidence="1">
    <location>
        <begin position="74"/>
        <end position="83"/>
    </location>
</feature>
<gene>
    <name evidence="3" type="ORF">C7957_11060</name>
</gene>
<protein>
    <submittedName>
        <fullName evidence="3">Uncharacterized protein</fullName>
    </submittedName>
</protein>
<accession>A0A4R6S5V5</accession>
<sequence length="149" mass="17384">MEDLIFVLPTLIIFFFIIFQILAFFKRGFDFVRKNFDLTIDQAGEEIKKKGSQAEENFDQNELENRIAEAEKKSLAESKDRILKRSRTNSRRDNAKNKKDKQINDNLDQKELSSKKSSSLGEIFAQYNEVEKAVIYKEVLSKPKALKKD</sequence>
<dbReference type="EMBL" id="SNXX01000010">
    <property type="protein sequence ID" value="TDP94723.1"/>
    <property type="molecule type" value="Genomic_DNA"/>
</dbReference>